<evidence type="ECO:0000256" key="6">
    <source>
        <dbReference type="ARBA" id="ARBA00022989"/>
    </source>
</evidence>
<feature type="transmembrane region" description="Helical" evidence="8">
    <location>
        <begin position="163"/>
        <end position="182"/>
    </location>
</feature>
<dbReference type="Pfam" id="PF07690">
    <property type="entry name" value="MFS_1"/>
    <property type="match status" value="1"/>
</dbReference>
<keyword evidence="3 8" id="KW-0813">Transport</keyword>
<evidence type="ECO:0000256" key="7">
    <source>
        <dbReference type="ARBA" id="ARBA00023136"/>
    </source>
</evidence>
<comment type="caution">
    <text evidence="8">Lacks conserved residue(s) required for the propagation of feature annotation.</text>
</comment>
<feature type="transmembrane region" description="Helical" evidence="8">
    <location>
        <begin position="7"/>
        <end position="29"/>
    </location>
</feature>
<feature type="transmembrane region" description="Helical" evidence="8">
    <location>
        <begin position="246"/>
        <end position="264"/>
    </location>
</feature>
<dbReference type="PRINTS" id="PR01036">
    <property type="entry name" value="TCRTETB"/>
</dbReference>
<dbReference type="GO" id="GO:1990961">
    <property type="term" value="P:xenobiotic detoxification by transmembrane export across the plasma membrane"/>
    <property type="evidence" value="ECO:0007669"/>
    <property type="project" value="InterPro"/>
</dbReference>
<feature type="transmembrane region" description="Helical" evidence="8">
    <location>
        <begin position="341"/>
        <end position="362"/>
    </location>
</feature>
<feature type="domain" description="Major facilitator superfamily (MFS) profile" evidence="9">
    <location>
        <begin position="8"/>
        <end position="392"/>
    </location>
</feature>
<proteinExistence type="inferred from homology"/>
<evidence type="ECO:0000256" key="4">
    <source>
        <dbReference type="ARBA" id="ARBA00022475"/>
    </source>
</evidence>
<dbReference type="Gene3D" id="1.20.1720.10">
    <property type="entry name" value="Multidrug resistance protein D"/>
    <property type="match status" value="1"/>
</dbReference>
<dbReference type="PROSITE" id="PS50850">
    <property type="entry name" value="MFS"/>
    <property type="match status" value="1"/>
</dbReference>
<evidence type="ECO:0000256" key="5">
    <source>
        <dbReference type="ARBA" id="ARBA00022692"/>
    </source>
</evidence>
<comment type="subcellular location">
    <subcellularLocation>
        <location evidence="8">Cell inner membrane</location>
        <topology evidence="8">Multi-pass membrane protein</topology>
    </subcellularLocation>
    <subcellularLocation>
        <location evidence="1">Cell membrane</location>
        <topology evidence="1">Multi-pass membrane protein</topology>
    </subcellularLocation>
</comment>
<dbReference type="EMBL" id="CACSII010000001">
    <property type="protein sequence ID" value="CAA0085099.1"/>
    <property type="molecule type" value="Genomic_DNA"/>
</dbReference>
<dbReference type="GO" id="GO:0005886">
    <property type="term" value="C:plasma membrane"/>
    <property type="evidence" value="ECO:0007669"/>
    <property type="project" value="UniProtKB-SubCell"/>
</dbReference>
<evidence type="ECO:0000256" key="1">
    <source>
        <dbReference type="ARBA" id="ARBA00004651"/>
    </source>
</evidence>
<name>A0A5S9MP52_9GAMM</name>
<feature type="transmembrane region" description="Helical" evidence="8">
    <location>
        <begin position="132"/>
        <end position="157"/>
    </location>
</feature>
<reference evidence="10 11" key="1">
    <citation type="submission" date="2019-11" db="EMBL/GenBank/DDBJ databases">
        <authorList>
            <person name="Holert J."/>
        </authorList>
    </citation>
    <scope>NUCLEOTIDE SEQUENCE [LARGE SCALE GENOMIC DNA]</scope>
    <source>
        <strain evidence="10">BC5_2</strain>
    </source>
</reference>
<dbReference type="PANTHER" id="PTHR23502:SF132">
    <property type="entry name" value="POLYAMINE TRANSPORTER 2-RELATED"/>
    <property type="match status" value="1"/>
</dbReference>
<evidence type="ECO:0000256" key="2">
    <source>
        <dbReference type="ARBA" id="ARBA00006236"/>
    </source>
</evidence>
<protein>
    <recommendedName>
        <fullName evidence="8">Bcr/CflA family efflux transporter</fullName>
    </recommendedName>
</protein>
<dbReference type="InterPro" id="IPR036259">
    <property type="entry name" value="MFS_trans_sf"/>
</dbReference>
<feature type="transmembrane region" description="Helical" evidence="8">
    <location>
        <begin position="368"/>
        <end position="387"/>
    </location>
</feature>
<gene>
    <name evidence="10" type="primary">bcr_1</name>
    <name evidence="10" type="ORF">DPBNPPHM_00824</name>
</gene>
<feature type="transmembrane region" description="Helical" evidence="8">
    <location>
        <begin position="219"/>
        <end position="240"/>
    </location>
</feature>
<dbReference type="PANTHER" id="PTHR23502">
    <property type="entry name" value="MAJOR FACILITATOR SUPERFAMILY"/>
    <property type="match status" value="1"/>
</dbReference>
<dbReference type="OrthoDB" id="9812221at2"/>
<evidence type="ECO:0000256" key="3">
    <source>
        <dbReference type="ARBA" id="ARBA00022448"/>
    </source>
</evidence>
<evidence type="ECO:0000313" key="10">
    <source>
        <dbReference type="EMBL" id="CAA0085099.1"/>
    </source>
</evidence>
<keyword evidence="6 8" id="KW-1133">Transmembrane helix</keyword>
<dbReference type="CDD" id="cd17320">
    <property type="entry name" value="MFS_MdfA_MDR_like"/>
    <property type="match status" value="1"/>
</dbReference>
<dbReference type="GO" id="GO:0042910">
    <property type="term" value="F:xenobiotic transmembrane transporter activity"/>
    <property type="evidence" value="ECO:0007669"/>
    <property type="project" value="InterPro"/>
</dbReference>
<feature type="transmembrane region" description="Helical" evidence="8">
    <location>
        <begin position="74"/>
        <end position="93"/>
    </location>
</feature>
<dbReference type="Proteomes" id="UP000434580">
    <property type="component" value="Unassembled WGS sequence"/>
</dbReference>
<dbReference type="InterPro" id="IPR011701">
    <property type="entry name" value="MFS"/>
</dbReference>
<organism evidence="10 11">
    <name type="scientific">BD1-7 clade bacterium</name>
    <dbReference type="NCBI Taxonomy" id="2029982"/>
    <lineage>
        <taxon>Bacteria</taxon>
        <taxon>Pseudomonadati</taxon>
        <taxon>Pseudomonadota</taxon>
        <taxon>Gammaproteobacteria</taxon>
        <taxon>Cellvibrionales</taxon>
        <taxon>Spongiibacteraceae</taxon>
        <taxon>BD1-7 clade</taxon>
    </lineage>
</organism>
<feature type="transmembrane region" description="Helical" evidence="8">
    <location>
        <begin position="41"/>
        <end position="62"/>
    </location>
</feature>
<dbReference type="InterPro" id="IPR020846">
    <property type="entry name" value="MFS_dom"/>
</dbReference>
<evidence type="ECO:0000256" key="8">
    <source>
        <dbReference type="RuleBase" id="RU365088"/>
    </source>
</evidence>
<keyword evidence="4" id="KW-1003">Cell membrane</keyword>
<feature type="transmembrane region" description="Helical" evidence="8">
    <location>
        <begin position="299"/>
        <end position="320"/>
    </location>
</feature>
<accession>A0A5S9MP52</accession>
<dbReference type="SUPFAM" id="SSF103473">
    <property type="entry name" value="MFS general substrate transporter"/>
    <property type="match status" value="1"/>
</dbReference>
<sequence length="402" mass="43161">MPQARANLIYVLAGIIALGPLSVDLYLPAMPAMVGYFDTDISQVQMTLSSYLLGFALFHLVCGPLSDRFGRKPVLLGGLALYVVMSGLCAVATTIDELIVYRFIQAMGACCAPTLGRAIVRDVYPPEKAVKALAYVSSLMAIAPVMAPSLGGILVSFGDWRLTFWSLVGFGLLAMALTLFLVDESLPQKQPLHPRIIGKNFLTLLSSHHFVGNVLTSSFLYAGAFAFLSGASFVLIEFFNVKPIHFGLYFMFIVAGYIGGNLFTAKIAHRWPPARAFKLGIATSVIPSSLMVAANLAGYFHPVLAVVPVLFVTLAIGLVLPQAMGEALKPFAHMAATASAMMGFMQMTVASLAGWLVGVFLVDNPLPMAIVILGTGISSGLCYLLFLRKVHQQESQEPVFVD</sequence>
<dbReference type="AlphaFoldDB" id="A0A5S9MP52"/>
<evidence type="ECO:0000259" key="9">
    <source>
        <dbReference type="PROSITE" id="PS50850"/>
    </source>
</evidence>
<keyword evidence="7 8" id="KW-0472">Membrane</keyword>
<dbReference type="NCBIfam" id="TIGR00710">
    <property type="entry name" value="efflux_Bcr_CflA"/>
    <property type="match status" value="1"/>
</dbReference>
<keyword evidence="5 8" id="KW-0812">Transmembrane</keyword>
<keyword evidence="8" id="KW-0997">Cell inner membrane</keyword>
<dbReference type="InterPro" id="IPR004812">
    <property type="entry name" value="Efflux_drug-R_Bcr/CmlA"/>
</dbReference>
<evidence type="ECO:0000313" key="11">
    <source>
        <dbReference type="Proteomes" id="UP000434580"/>
    </source>
</evidence>
<comment type="similarity">
    <text evidence="2 8">Belongs to the major facilitator superfamily. Bcr/CmlA family.</text>
</comment>